<protein>
    <recommendedName>
        <fullName evidence="3">PepSY domain-containing protein</fullName>
    </recommendedName>
</protein>
<dbReference type="KEGG" id="bcou:IC761_19905"/>
<evidence type="ECO:0000313" key="1">
    <source>
        <dbReference type="EMBL" id="QPF88795.1"/>
    </source>
</evidence>
<dbReference type="AlphaFoldDB" id="A0A7S9GXN6"/>
<gene>
    <name evidence="1" type="ORF">IC761_19905</name>
</gene>
<sequence>MTVQQAERALNAKLRSADAPFSKDCYVTGRADGKEEALSYVVIDGKITVMTVFLPKEQRPDPNIVDSSGIGVGSTEADIRRAYGRVRKELAPDFRFSKEELAEMAKERAKRGVTEPEPPPQYWIVVENPDHKRAIIFQTRDQKVLHYEIGLKPEIMSSEHCI</sequence>
<dbReference type="EMBL" id="CP061379">
    <property type="protein sequence ID" value="QPF88795.1"/>
    <property type="molecule type" value="Genomic_DNA"/>
</dbReference>
<proteinExistence type="predicted"/>
<dbReference type="RefSeq" id="WP_195798346.1">
    <property type="nucleotide sequence ID" value="NZ_CP061379.1"/>
</dbReference>
<name>A0A7S9GXN6_9BRAD</name>
<evidence type="ECO:0000313" key="2">
    <source>
        <dbReference type="Proteomes" id="UP000594621"/>
    </source>
</evidence>
<dbReference type="Proteomes" id="UP000594621">
    <property type="component" value="Chromosome"/>
</dbReference>
<organism evidence="1 2">
    <name type="scientific">Bradyrhizobium commune</name>
    <dbReference type="NCBI Taxonomy" id="83627"/>
    <lineage>
        <taxon>Bacteria</taxon>
        <taxon>Pseudomonadati</taxon>
        <taxon>Pseudomonadota</taxon>
        <taxon>Alphaproteobacteria</taxon>
        <taxon>Hyphomicrobiales</taxon>
        <taxon>Nitrobacteraceae</taxon>
        <taxon>Bradyrhizobium</taxon>
    </lineage>
</organism>
<accession>A0A7S9GXN6</accession>
<reference evidence="1 2" key="1">
    <citation type="submission" date="2020-09" db="EMBL/GenBank/DDBJ databases">
        <title>Complete genomes of bradyrhizobia occurring on native shrubby legumes in Australia.</title>
        <authorList>
            <person name="Lafay B."/>
        </authorList>
    </citation>
    <scope>NUCLEOTIDE SEQUENCE [LARGE SCALE GENOMIC DNA]</scope>
    <source>
        <strain evidence="1 2">BDV5040</strain>
    </source>
</reference>
<keyword evidence="2" id="KW-1185">Reference proteome</keyword>
<evidence type="ECO:0008006" key="3">
    <source>
        <dbReference type="Google" id="ProtNLM"/>
    </source>
</evidence>